<dbReference type="InterPro" id="IPR051450">
    <property type="entry name" value="Gfo/Idh/MocA_Oxidoreductases"/>
</dbReference>
<sequence>MDRDRSRYRSKERRNNMKIKVLQIGAGSMGTRRIRDLTARADVEVALLEMRTDRREKASNQFGIPCFDCMESALAWGAVAISISTPPQSHSQYVKIALDRGLHFFCEAELFPFRYREVERKTAEKQTVAAPSCTLQFLPLCKELLRIVREELGELFAYTFCLSIDIASWHPDEGTEYYARNRSTNGTREMVTFELIGLTDLFSEPQGVTGIVRTGGELGPNYEDSWSLQMRLKNGGIGQLVVLGASPTVTRKGVAVGSNGTIEFDLLTGDIHRRLPLLGIHDTRNFGSLSDLLESVYKEEIDTYIEAIKGTDQWPHDFRKANVICGTLAAAEKSSVTGKVEKVNPDFLPAELPDQYEDESE</sequence>
<dbReference type="Gene3D" id="3.40.50.720">
    <property type="entry name" value="NAD(P)-binding Rossmann-like Domain"/>
    <property type="match status" value="1"/>
</dbReference>
<dbReference type="Proteomes" id="UP000250369">
    <property type="component" value="Unassembled WGS sequence"/>
</dbReference>
<dbReference type="Gene3D" id="3.30.360.10">
    <property type="entry name" value="Dihydrodipicolinate Reductase, domain 2"/>
    <property type="match status" value="1"/>
</dbReference>
<protein>
    <recommendedName>
        <fullName evidence="1">Gfo/Idh/MocA-like oxidoreductase N-terminal domain-containing protein</fullName>
    </recommendedName>
</protein>
<gene>
    <name evidence="2" type="ORF">DQG23_11355</name>
</gene>
<accession>A0A329MMS8</accession>
<evidence type="ECO:0000259" key="1">
    <source>
        <dbReference type="Pfam" id="PF01408"/>
    </source>
</evidence>
<comment type="caution">
    <text evidence="2">The sequence shown here is derived from an EMBL/GenBank/DDBJ whole genome shotgun (WGS) entry which is preliminary data.</text>
</comment>
<dbReference type="AlphaFoldDB" id="A0A329MMS8"/>
<dbReference type="InterPro" id="IPR036291">
    <property type="entry name" value="NAD(P)-bd_dom_sf"/>
</dbReference>
<evidence type="ECO:0000313" key="2">
    <source>
        <dbReference type="EMBL" id="RAV21251.1"/>
    </source>
</evidence>
<feature type="domain" description="Gfo/Idh/MocA-like oxidoreductase N-terminal" evidence="1">
    <location>
        <begin position="19"/>
        <end position="107"/>
    </location>
</feature>
<organism evidence="2 3">
    <name type="scientific">Paenibacillus contaminans</name>
    <dbReference type="NCBI Taxonomy" id="450362"/>
    <lineage>
        <taxon>Bacteria</taxon>
        <taxon>Bacillati</taxon>
        <taxon>Bacillota</taxon>
        <taxon>Bacilli</taxon>
        <taxon>Bacillales</taxon>
        <taxon>Paenibacillaceae</taxon>
        <taxon>Paenibacillus</taxon>
    </lineage>
</organism>
<reference evidence="2 3" key="1">
    <citation type="journal article" date="2009" name="Int. J. Syst. Evol. Microbiol.">
        <title>Paenibacillus contaminans sp. nov., isolated from a contaminated laboratory plate.</title>
        <authorList>
            <person name="Chou J.H."/>
            <person name="Lee J.H."/>
            <person name="Lin M.C."/>
            <person name="Chang P.S."/>
            <person name="Arun A.B."/>
            <person name="Young C.C."/>
            <person name="Chen W.M."/>
        </authorList>
    </citation>
    <scope>NUCLEOTIDE SEQUENCE [LARGE SCALE GENOMIC DNA]</scope>
    <source>
        <strain evidence="2 3">CKOBP-6</strain>
    </source>
</reference>
<proteinExistence type="predicted"/>
<dbReference type="PANTHER" id="PTHR43377:SF1">
    <property type="entry name" value="BILIVERDIN REDUCTASE A"/>
    <property type="match status" value="1"/>
</dbReference>
<name>A0A329MMS8_9BACL</name>
<dbReference type="SUPFAM" id="SSF51735">
    <property type="entry name" value="NAD(P)-binding Rossmann-fold domains"/>
    <property type="match status" value="1"/>
</dbReference>
<keyword evidence="3" id="KW-1185">Reference proteome</keyword>
<dbReference type="PANTHER" id="PTHR43377">
    <property type="entry name" value="BILIVERDIN REDUCTASE A"/>
    <property type="match status" value="1"/>
</dbReference>
<dbReference type="InterPro" id="IPR000683">
    <property type="entry name" value="Gfo/Idh/MocA-like_OxRdtase_N"/>
</dbReference>
<dbReference type="Pfam" id="PF01408">
    <property type="entry name" value="GFO_IDH_MocA"/>
    <property type="match status" value="1"/>
</dbReference>
<dbReference type="EMBL" id="QMFB01000005">
    <property type="protein sequence ID" value="RAV21251.1"/>
    <property type="molecule type" value="Genomic_DNA"/>
</dbReference>
<dbReference type="GO" id="GO:0000166">
    <property type="term" value="F:nucleotide binding"/>
    <property type="evidence" value="ECO:0007669"/>
    <property type="project" value="InterPro"/>
</dbReference>
<evidence type="ECO:0000313" key="3">
    <source>
        <dbReference type="Proteomes" id="UP000250369"/>
    </source>
</evidence>